<reference evidence="8" key="1">
    <citation type="submission" date="2025-08" db="UniProtKB">
        <authorList>
            <consortium name="RefSeq"/>
        </authorList>
    </citation>
    <scope>IDENTIFICATION</scope>
</reference>
<feature type="compositionally biased region" description="Polar residues" evidence="4">
    <location>
        <begin position="3696"/>
        <end position="3709"/>
    </location>
</feature>
<feature type="region of interest" description="Disordered" evidence="4">
    <location>
        <begin position="2275"/>
        <end position="2296"/>
    </location>
</feature>
<evidence type="ECO:0000256" key="1">
    <source>
        <dbReference type="ARBA" id="ARBA00006545"/>
    </source>
</evidence>
<evidence type="ECO:0000256" key="2">
    <source>
        <dbReference type="ARBA" id="ARBA00022448"/>
    </source>
</evidence>
<feature type="compositionally biased region" description="Gly residues" evidence="4">
    <location>
        <begin position="3878"/>
        <end position="3887"/>
    </location>
</feature>
<feature type="region of interest" description="Disordered" evidence="4">
    <location>
        <begin position="983"/>
        <end position="1041"/>
    </location>
</feature>
<feature type="region of interest" description="Disordered" evidence="4">
    <location>
        <begin position="1575"/>
        <end position="1683"/>
    </location>
</feature>
<feature type="region of interest" description="Disordered" evidence="4">
    <location>
        <begin position="1247"/>
        <end position="1267"/>
    </location>
</feature>
<dbReference type="PANTHER" id="PTHR12517:SF0">
    <property type="entry name" value="INTERMEMBRANE LIPID TRANSFER PROTEIN VPS13B"/>
    <property type="match status" value="1"/>
</dbReference>
<dbReference type="Proteomes" id="UP000694888">
    <property type="component" value="Unplaced"/>
</dbReference>
<accession>A0ABM1W1K0</accession>
<feature type="compositionally biased region" description="Low complexity" evidence="4">
    <location>
        <begin position="4334"/>
        <end position="4348"/>
    </location>
</feature>
<dbReference type="InterPro" id="IPR039782">
    <property type="entry name" value="VPS13B"/>
</dbReference>
<evidence type="ECO:0000256" key="4">
    <source>
        <dbReference type="SAM" id="MobiDB-lite"/>
    </source>
</evidence>
<evidence type="ECO:0000259" key="6">
    <source>
        <dbReference type="Pfam" id="PF25036"/>
    </source>
</evidence>
<protein>
    <submittedName>
        <fullName evidence="8">Vacuolar protein sorting-associated protein 13B</fullName>
    </submittedName>
</protein>
<comment type="similarity">
    <text evidence="1">Belongs to the VPS13 family.</text>
</comment>
<feature type="region of interest" description="Disordered" evidence="4">
    <location>
        <begin position="641"/>
        <end position="663"/>
    </location>
</feature>
<feature type="compositionally biased region" description="Low complexity" evidence="4">
    <location>
        <begin position="1671"/>
        <end position="1682"/>
    </location>
</feature>
<feature type="compositionally biased region" description="Basic and acidic residues" evidence="4">
    <location>
        <begin position="1023"/>
        <end position="1041"/>
    </location>
</feature>
<dbReference type="Pfam" id="PF25036">
    <property type="entry name" value="VPS13_VAB"/>
    <property type="match status" value="1"/>
</dbReference>
<feature type="compositionally biased region" description="Basic and acidic residues" evidence="4">
    <location>
        <begin position="1515"/>
        <end position="1524"/>
    </location>
</feature>
<feature type="region of interest" description="Disordered" evidence="4">
    <location>
        <begin position="3377"/>
        <end position="3400"/>
    </location>
</feature>
<evidence type="ECO:0000313" key="8">
    <source>
        <dbReference type="RefSeq" id="XP_035828543.1"/>
    </source>
</evidence>
<feature type="compositionally biased region" description="Basic and acidic residues" evidence="4">
    <location>
        <begin position="3754"/>
        <end position="3768"/>
    </location>
</feature>
<feature type="compositionally biased region" description="Polar residues" evidence="4">
    <location>
        <begin position="983"/>
        <end position="1004"/>
    </location>
</feature>
<feature type="compositionally biased region" description="Acidic residues" evidence="4">
    <location>
        <begin position="2100"/>
        <end position="2119"/>
    </location>
</feature>
<feature type="compositionally biased region" description="Basic residues" evidence="4">
    <location>
        <begin position="114"/>
        <end position="124"/>
    </location>
</feature>
<dbReference type="Pfam" id="PF12624">
    <property type="entry name" value="VPS13_N"/>
    <property type="match status" value="1"/>
</dbReference>
<dbReference type="InterPro" id="IPR009543">
    <property type="entry name" value="VPS13_VAB"/>
</dbReference>
<feature type="region of interest" description="Disordered" evidence="4">
    <location>
        <begin position="3658"/>
        <end position="3768"/>
    </location>
</feature>
<dbReference type="PANTHER" id="PTHR12517">
    <property type="entry name" value="VACUOLAR PROTEIN SORTING-ASSOCIATED PROTEIN 13B"/>
    <property type="match status" value="1"/>
</dbReference>
<keyword evidence="3" id="KW-0445">Lipid transport</keyword>
<feature type="region of interest" description="Disordered" evidence="4">
    <location>
        <begin position="3857"/>
        <end position="3888"/>
    </location>
</feature>
<proteinExistence type="inferred from homology"/>
<feature type="compositionally biased region" description="Basic and acidic residues" evidence="4">
    <location>
        <begin position="4292"/>
        <end position="4323"/>
    </location>
</feature>
<feature type="compositionally biased region" description="Low complexity" evidence="4">
    <location>
        <begin position="3866"/>
        <end position="3877"/>
    </location>
</feature>
<feature type="compositionally biased region" description="Low complexity" evidence="4">
    <location>
        <begin position="3169"/>
        <end position="3182"/>
    </location>
</feature>
<gene>
    <name evidence="8" type="primary">LOC101853736</name>
</gene>
<feature type="region of interest" description="Disordered" evidence="4">
    <location>
        <begin position="1512"/>
        <end position="1544"/>
    </location>
</feature>
<feature type="compositionally biased region" description="Low complexity" evidence="4">
    <location>
        <begin position="3969"/>
        <end position="3981"/>
    </location>
</feature>
<dbReference type="GeneID" id="101853736"/>
<feature type="compositionally biased region" description="Basic residues" evidence="4">
    <location>
        <begin position="641"/>
        <end position="651"/>
    </location>
</feature>
<feature type="region of interest" description="Disordered" evidence="4">
    <location>
        <begin position="2059"/>
        <end position="2122"/>
    </location>
</feature>
<feature type="region of interest" description="Disordered" evidence="4">
    <location>
        <begin position="3163"/>
        <end position="3182"/>
    </location>
</feature>
<feature type="region of interest" description="Disordered" evidence="4">
    <location>
        <begin position="1871"/>
        <end position="1986"/>
    </location>
</feature>
<feature type="compositionally biased region" description="Polar residues" evidence="4">
    <location>
        <begin position="1886"/>
        <end position="1903"/>
    </location>
</feature>
<feature type="compositionally biased region" description="Polar residues" evidence="4">
    <location>
        <begin position="3664"/>
        <end position="3673"/>
    </location>
</feature>
<name>A0ABM1W1K0_APLCA</name>
<feature type="compositionally biased region" description="Polar residues" evidence="4">
    <location>
        <begin position="1579"/>
        <end position="1595"/>
    </location>
</feature>
<feature type="compositionally biased region" description="Polar residues" evidence="4">
    <location>
        <begin position="101"/>
        <end position="112"/>
    </location>
</feature>
<feature type="domain" description="Vacuolar protein sorting-associated protein 13 VPS13 adaptor binding" evidence="6">
    <location>
        <begin position="2807"/>
        <end position="2883"/>
    </location>
</feature>
<keyword evidence="7" id="KW-1185">Reference proteome</keyword>
<keyword evidence="2" id="KW-0813">Transport</keyword>
<feature type="domain" description="Chorein N-terminal" evidence="5">
    <location>
        <begin position="4"/>
        <end position="240"/>
    </location>
</feature>
<feature type="compositionally biased region" description="Polar residues" evidence="4">
    <location>
        <begin position="1618"/>
        <end position="1643"/>
    </location>
</feature>
<feature type="compositionally biased region" description="Low complexity" evidence="4">
    <location>
        <begin position="1936"/>
        <end position="1948"/>
    </location>
</feature>
<dbReference type="RefSeq" id="XP_035828543.1">
    <property type="nucleotide sequence ID" value="XM_035972650.1"/>
</dbReference>
<feature type="region of interest" description="Disordered" evidence="4">
    <location>
        <begin position="2446"/>
        <end position="2481"/>
    </location>
</feature>
<evidence type="ECO:0000256" key="3">
    <source>
        <dbReference type="ARBA" id="ARBA00023055"/>
    </source>
</evidence>
<feature type="compositionally biased region" description="Polar residues" evidence="4">
    <location>
        <begin position="3722"/>
        <end position="3732"/>
    </location>
</feature>
<evidence type="ECO:0000259" key="5">
    <source>
        <dbReference type="Pfam" id="PF12624"/>
    </source>
</evidence>
<feature type="region of interest" description="Disordered" evidence="4">
    <location>
        <begin position="3969"/>
        <end position="3990"/>
    </location>
</feature>
<organism evidence="7 8">
    <name type="scientific">Aplysia californica</name>
    <name type="common">California sea hare</name>
    <dbReference type="NCBI Taxonomy" id="6500"/>
    <lineage>
        <taxon>Eukaryota</taxon>
        <taxon>Metazoa</taxon>
        <taxon>Spiralia</taxon>
        <taxon>Lophotrochozoa</taxon>
        <taxon>Mollusca</taxon>
        <taxon>Gastropoda</taxon>
        <taxon>Heterobranchia</taxon>
        <taxon>Euthyneura</taxon>
        <taxon>Tectipleura</taxon>
        <taxon>Aplysiida</taxon>
        <taxon>Aplysioidea</taxon>
        <taxon>Aplysiidae</taxon>
        <taxon>Aplysia</taxon>
    </lineage>
</organism>
<dbReference type="InterPro" id="IPR026854">
    <property type="entry name" value="VPS13_N"/>
</dbReference>
<feature type="region of interest" description="Disordered" evidence="4">
    <location>
        <begin position="4284"/>
        <end position="4348"/>
    </location>
</feature>
<feature type="compositionally biased region" description="Basic and acidic residues" evidence="4">
    <location>
        <begin position="2457"/>
        <end position="2467"/>
    </location>
</feature>
<feature type="region of interest" description="Disordered" evidence="4">
    <location>
        <begin position="101"/>
        <end position="128"/>
    </location>
</feature>
<sequence length="4386" mass="475166">MFKLESYITPLIMGYVDKYVKLRQEDFQLSLWGGDAVLNNLDLRLDELEKIIQLPVMFQSGHIHELRLHVPWTKLGSEPVVITINTVECVLKVRDTAYDVSSTTQSSSTPGKTVQHKQKAKRRSQSAEELPPGYLQSIVGRIINNVTFVINNLILKFVEDDIVLSVNVKSAECYSVDRGWNRAFVDLTPDDLALRKVLNFADLTVCLDKSNASGHIESYQEPLAYRCALTCRLIMEYETTTAKFPRVTRFNLFCETLSLSLSDTQLPLFVRLVELCIAMYYGALDIPSSSTASHTEEASDQVAIDVGESQNDDPDADTDMFDNPDQGWASWAWSYVPQILPEDSEDVDGGGGEDGARLRGKPAAHILSIGFYIHHGTILFKLSEKARESSELPHRKIQFHPFLRLSMEGLGLEVVWQGLNFFDVQCGITSLCLTSCGNCICGAPKDGERKSNILLSGGEPLDNKVGLTYISNSLFDDLSWENRGQRSQHIVDGEEHRQVYSEQSANQRFGAFWVDSLYTYEKPEKRGAGSNSSETDNSDSIFQREFSTLRFLFGNTRLNFSSSLYHRAMKFWHCALDHQYLPYGGGVSAHSPSSEDRPKPTEEQVQSLEDFIPTRLLHLTFLNPTVMVLGAEHPPCDVARRNYKSRHKKRGETKASEEPRPPTALPALLLSSSRFDLQVTRPMYPGRLVKLVTAIAGPSSNLLHHCHSHTQIKLFSLQIGLQRINGEGVGSRPLTVMPPCSFALYLRSLLLPKLWTNSSLPLTEWMYEIPSASVTVNKASVMLGCRVLSSWLAPKEAVVGVAGGVAGGVVGGVANDSLLDDLFPSSGECANQYYPLLELGLFGLELKSCESSLVNAWSANLSAVHILLYMPGVGGKMSVSPILYGPCDTSQVSEADFLCRPQLSRKDVRSDCVTVTLQVPKHTSVAEAQALTLVDIQGMCAWFDPGLTAWFHYVPLPRPGKHQAPPVTLDLSLAQMTSPLNAMSQASVHSTSSPSQPAASRHQTSSQPVKGVSGQSVGQSVGQEDKPGDRDGKRRTGVEEEKDGFGRLVAQYFPLIRLLHLQFELQPCAIFLPKTSVPHAESSPDVLSMVHQARQAGRLSDTLVVCLPGVAITSAICRPINVAQELPVTSIQGSLIGEKLPWTVKVSGACVYSLLSGQPRPAVLLHPLDVLSTLAVSCKYSPPTSEVISTLALCLHVDVGQPVMEVSSAQLHLCSTVAGTVSAVVNNSHTLLTACCKLFAQEVHRKPRVSPRGPPSQRRSVASTNKIESIRSADVTENVTTDVSEDLSHDASPLHESIFEDEEDAGVKLSLWLQLMVPSVQCSVYHVCPGTQRESGVRLTLDHVDLSLDSQTVYSKAKLTLGAVGLQHSQRREDGGWTWSSADGAVVSSSRRFPRHLLVASNKPWLGDNTPVSFAPAHDASAKEKKHGVLSVTFTRALCKNVKKRLRRSNVELPSVDETGPLEGESDGKSGRAGEDLYFHEYLSEICVKTEPFDFVLKSEVMDVVLGLTKGAGQRGEKVGRSDGQHAGIAPAAKPRGQAQGSLDQGQAWLESMSVHNWPLLYADVGLVRIFVPTRSSDETSSSPQIGKSGLNLNSKNKRSPDSTGEDLSVSTAEVAGVSSQASMSATDTAPAQQMTDGATSPSVAPHRGATQQEVSAGSGSGERESHGEPSESPGEPVESHVGSSTLLHDMLVLQVNSCTLQPHADNPLPRSAQEKEVYVRAVQSGLTHQPGAVIEDRQYQMDVKGLSVSTGVWQQVLQDVRSGELHRSPTGSTYQIPALDWNTFLMDSMTQERKEIRLVPIATAFDLCLVLAPPISYVAQPDTSLDPLTKPQSKLVCGFTTELNLTSDLDLYLSTSQVKLLSQAVSQFVPSGGHHTATGPPANRPTPTSNSSGDLSATTSYFNPVGGGGVRPEMKGQVGVGLTGGREFPTPPLTGGVDSGVESEVSVRTTDRQRTHGGAAMDRQRSHGGAMMDRQRSHGGAPRWERGGAGFAVCAGGKEGLTSAVDDGATGDGWAGLPPLDVLLTAGRISCTVYTHKILSETITQEMPLFRECGKYRRPSAQSEGGGHTRVAPMSDNLGAVLSVTPPQGSGSRRGGREADEEGGGTEEEEEEGSDPSEEPFTTFNFMKQVAEESLKRVIPPGVACVVPFVYLYVTQPHCLLANHSSEQLKMEVSCYDLLVKGASERHVTAVDELRVMPDCADFNVHWLETRAGQAHPYTGIPPSLFTLRYLREGGEPDMVSLHVERPLRLKLGQLALEQMATFTSEVSDLFVRPGDSHGPTHTATAGDEEPTLREGASPGMQIHLDVSKWVERVEVNTSQLMVVMETSNVTSCAAMTASVEGVSLEADLCGNPTDLTPSASGHLRVEDVVVKTGYDKTWRPLIGPFCVNAEACFTWVPVSPDNFMPQLFLEVETSLVLLKVGQEHVFCLTDFLSALSRSLQELFPRGSSSSSRRKTASEGEGHSSKEGPATPRSTVDPDFVVDRTHDDLRCGGFQYIEESEDSSVQPEPYQIMFSALGSGAGGEGSMRWCYPQPRVITGLQLTPVPFDLCSSTMSLDGSCSGPTTVPCVLQYWDEMTFTFVDSAEFSLSESESVTVAMPEPRPSSRAQLVAARVWRLVLLHGQHGGDVAVLPASLAACTCVDSAFIPSLVPAVRLSVCVGGVEVQLANHTKYNSQAEGSDSRGMYKPGPDTADEQVFLVYKGKQLVAHVSQLTGPQAKLSLKVCVESSVQVLEFRHLSMEEVVAPCQMSLTAELLTNGKNQEVSAYVKADKVKVRVGKSVVHTLNMASMAWTMFSPSAPGPGLIFSHYVICNSTTSALRFGQAGTDENILLKSREMFAYSWRTHTAPQLLHLCVDQPSWKWTEPFAVDQVGSSVRSVRARDQRYGVIVLVKKLSALQMKVTICGQVLVSNRLSQPVTLKLCHAPSSTPLSFSPPVSAPSITTGSIDVSTSSFSSSAQGKHYTVAAGTTLPSLVSSDVLDHPIQFRLAGFSTSWSHDIFVSGDRMKENQMVKIPLPDGSSYFHVWCRIFCQHFHGTAQKLVMLTPLYVVRPHLPRPLYIRLDSPKAGHRQEMSVSSRGREFQLHCAGGDVTHQMSFRLGSDMQLSSPAVVLSTGLIDQLERSPVTRPDIQAMCEMVQDTAHRGWPYLLEPGHAGDSNLDLSAHDQICHGPGSDSSDYSDGAAAKGAVLEPDDLDPQPSIDLNVRLSEYLPGCGTLLVEVAPACLLHNATDLTLKVAAAPVEQSLTLNPGQTLAPPLGKEFQLSVGDESGEAQSKTIQMSEEPMDYKRYNEDIGRILFMDGYVHVSFVWPAGGDTGARVTFVTVTSDFQHGIRVVCVRERFALTNQSGMTLTCKLLALPLGCRRVSLCEETAVTNVVQGRDSDPSDESSDPGQRSKGQEPLPLFGWATVNEVGGQAGVKSEGNEDSLDPTFVCYIAFAVHRERESSPMYQWSTPVRLVSTKDCVRATTSIPDLRLDPELPAAGAPPPNLDKGCVSATRALCVTCQQVSGVTHVLLSEDKSPVCVVENLCPFALQFGQSSEQVRGQDCTVQEQQELVSDLPCVAPGGWSHYTPPAINASYTSTETAVVPKLHFRAVRDKLGDTNKPGVTEWSSPVQVGGNTDAFLRLPDLCDLKVMIEPVGMVTHLVVRPVSKAEVTAKEIRSRLTDQQSSTSAGHTERSDAKRVVGSHPPSPRRESQVQNSSTSQESTPHSKLGSGAVVGEKMSSTPSAPSPSRHSDGKDASTSQSSAFTPAVRFSERDRVRRKNSEESNSRVKVTVGVVCSWFTVSLEDESKQGVLSELMCVHLHDLFACSFPVSRGPECSRREVSYALSAGRVQVDNQLYGVGQYDFPVVLVPQGAGGRGGGGENNNNNNNNSNDNSGGGGGGGGRSSSLVSSSSFLSSCMEEGMSVVELHAVLRSRSFLHLQVVTLFDPTWNQSSVEMLDVSLQPLSLYIDDAFVYRVLEELEGFTPTRQTMTSSSSPTPNSPPGALHRSVPPVVAVNSYVFSRPVRIRQFTIQPIRVLLSVHASLKLFLASDHTPLSLAKFERVAVYSTTQRLVHALTMHYASAAIFRAVMKPARLFSERRSHGGGTRRPPISPILWDFIPSAFLSSRTGAVAGIADQPLQTLISSGERSERPSTASSAASGLVTGVGKGLVGVFTKPIGGAAELLSQTGQDTGKIVSSLPSSSILLSARAVTFDPAGAEVKVELLLTPEVVVVVSLEEDATQQTLALSELECGRGLSSGGGAGGVVLTWQDQFYCSTVMENQNANKERVAAFIDSTVNLTSQPLTGHDLPEPRESDQTIPEMRPEETVPVKNSSEETRQRSNSQSERLQRTNSQSESSRQESSTQWASLPECEFHMDPHLEELFLTLFTLAKNKLQGRGFPV</sequence>
<feature type="compositionally biased region" description="Low complexity" evidence="4">
    <location>
        <begin position="1005"/>
        <end position="1022"/>
    </location>
</feature>
<feature type="compositionally biased region" description="Polar residues" evidence="4">
    <location>
        <begin position="1257"/>
        <end position="1267"/>
    </location>
</feature>
<evidence type="ECO:0000313" key="7">
    <source>
        <dbReference type="Proteomes" id="UP000694888"/>
    </source>
</evidence>